<dbReference type="EMBL" id="BAFK01000018">
    <property type="protein sequence ID" value="GAB59902.1"/>
    <property type="molecule type" value="Genomic_DNA"/>
</dbReference>
<sequence length="39" mass="4292">MLCRTALTFTPLTASDNKKPAARGGTAGLLKLYYYSRLQ</sequence>
<name>I1E0S4_9GAMM</name>
<protein>
    <submittedName>
        <fullName evidence="1">Uncharacterized protein</fullName>
    </submittedName>
</protein>
<evidence type="ECO:0000313" key="2">
    <source>
        <dbReference type="Proteomes" id="UP000004374"/>
    </source>
</evidence>
<evidence type="ECO:0000313" key="1">
    <source>
        <dbReference type="EMBL" id="GAB59902.1"/>
    </source>
</evidence>
<dbReference type="AlphaFoldDB" id="I1E0S4"/>
<comment type="caution">
    <text evidence="1">The sequence shown here is derived from an EMBL/GenBank/DDBJ whole genome shotgun (WGS) entry which is preliminary data.</text>
</comment>
<accession>I1E0S4</accession>
<keyword evidence="2" id="KW-1185">Reference proteome</keyword>
<reference evidence="1 2" key="1">
    <citation type="journal article" date="2012" name="J. Bacteriol.">
        <title>Genome Sequence of the Protease-Producing Bacterium Rheinheimera nanhaiensis E407-8T, Isolated from Deep-Sea Sediment of the South China Sea.</title>
        <authorList>
            <person name="Zhang X.-Y."/>
            <person name="Zhang Y.-J."/>
            <person name="Qin Q.-L."/>
            <person name="Xie B.-B."/>
            <person name="Chen X.-L."/>
            <person name="Zhou B.-C."/>
            <person name="Zhang Y.-Z."/>
        </authorList>
    </citation>
    <scope>NUCLEOTIDE SEQUENCE [LARGE SCALE GENOMIC DNA]</scope>
    <source>
        <strain evidence="1 2">E407-8</strain>
    </source>
</reference>
<organism evidence="1 2">
    <name type="scientific">Rheinheimera nanhaiensis E407-8</name>
    <dbReference type="NCBI Taxonomy" id="562729"/>
    <lineage>
        <taxon>Bacteria</taxon>
        <taxon>Pseudomonadati</taxon>
        <taxon>Pseudomonadota</taxon>
        <taxon>Gammaproteobacteria</taxon>
        <taxon>Chromatiales</taxon>
        <taxon>Chromatiaceae</taxon>
        <taxon>Rheinheimera</taxon>
    </lineage>
</organism>
<gene>
    <name evidence="1" type="ORF">RNAN_2915</name>
</gene>
<proteinExistence type="predicted"/>
<dbReference type="Proteomes" id="UP000004374">
    <property type="component" value="Unassembled WGS sequence"/>
</dbReference>